<sequence>MANSLLADREALPNTIAKYGIQLTDIWNFNETGFIIGMIKPGIVITSSERRGIPKKIQPGNREWITVIQAVNAEGQSITPFIIGSGQYHLANWYRECNLPGD</sequence>
<dbReference type="OrthoDB" id="5231586at2759"/>
<dbReference type="VEuPathDB" id="FungiDB:FOC1_g10008958"/>
<protein>
    <recommendedName>
        <fullName evidence="3">DDE-1 domain-containing protein</fullName>
    </recommendedName>
</protein>
<dbReference type="EMBL" id="KB730083">
    <property type="protein sequence ID" value="ENH73467.1"/>
    <property type="molecule type" value="Genomic_DNA"/>
</dbReference>
<gene>
    <name evidence="1" type="ORF">FOC1_g10008958</name>
</gene>
<dbReference type="AlphaFoldDB" id="N4UQ78"/>
<dbReference type="STRING" id="1229664.N4UQ78"/>
<evidence type="ECO:0008006" key="3">
    <source>
        <dbReference type="Google" id="ProtNLM"/>
    </source>
</evidence>
<dbReference type="Proteomes" id="UP000016928">
    <property type="component" value="Unassembled WGS sequence"/>
</dbReference>
<evidence type="ECO:0000313" key="1">
    <source>
        <dbReference type="EMBL" id="ENH73467.1"/>
    </source>
</evidence>
<dbReference type="HOGENOM" id="CLU_013929_13_0_1"/>
<reference evidence="2" key="1">
    <citation type="submission" date="2012-09" db="EMBL/GenBank/DDBJ databases">
        <title>Genome sequencing and comparative transcriptomics of race 1 and race 4 of banana pathogen: Fusarium oxysporum f. sp. cubense.</title>
        <authorList>
            <person name="Fang X."/>
            <person name="Huang J."/>
        </authorList>
    </citation>
    <scope>NUCLEOTIDE SEQUENCE [LARGE SCALE GENOMIC DNA]</scope>
    <source>
        <strain evidence="2">race 1</strain>
    </source>
</reference>
<accession>N4UQ78</accession>
<reference evidence="2" key="2">
    <citation type="journal article" date="2014" name="PLoS ONE">
        <title>Genome and Transcriptome Analysis of the Fungal Pathogen Fusarium oxysporum f. sp. cubense Causing Banana Vascular Wilt Disease.</title>
        <authorList>
            <person name="Guo L."/>
            <person name="Han L."/>
            <person name="Yang L."/>
            <person name="Zeng H."/>
            <person name="Fan D."/>
            <person name="Zhu Y."/>
            <person name="Feng Y."/>
            <person name="Wang G."/>
            <person name="Peng C."/>
            <person name="Jiang X."/>
            <person name="Zhou D."/>
            <person name="Ni P."/>
            <person name="Liang C."/>
            <person name="Liu L."/>
            <person name="Wang J."/>
            <person name="Mao C."/>
            <person name="Fang X."/>
            <person name="Peng M."/>
            <person name="Huang J."/>
        </authorList>
    </citation>
    <scope>NUCLEOTIDE SEQUENCE [LARGE SCALE GENOMIC DNA]</scope>
    <source>
        <strain evidence="2">race 1</strain>
    </source>
</reference>
<dbReference type="OMA" id="ANWYSES"/>
<name>N4UQ78_FUSC1</name>
<proteinExistence type="predicted"/>
<organism evidence="1 2">
    <name type="scientific">Fusarium oxysporum f. sp. cubense (strain race 1)</name>
    <name type="common">Panama disease fungus</name>
    <dbReference type="NCBI Taxonomy" id="1229664"/>
    <lineage>
        <taxon>Eukaryota</taxon>
        <taxon>Fungi</taxon>
        <taxon>Dikarya</taxon>
        <taxon>Ascomycota</taxon>
        <taxon>Pezizomycotina</taxon>
        <taxon>Sordariomycetes</taxon>
        <taxon>Hypocreomycetidae</taxon>
        <taxon>Hypocreales</taxon>
        <taxon>Nectriaceae</taxon>
        <taxon>Fusarium</taxon>
        <taxon>Fusarium oxysporum species complex</taxon>
    </lineage>
</organism>
<evidence type="ECO:0000313" key="2">
    <source>
        <dbReference type="Proteomes" id="UP000016928"/>
    </source>
</evidence>